<feature type="transmembrane region" description="Helical" evidence="2">
    <location>
        <begin position="182"/>
        <end position="203"/>
    </location>
</feature>
<proteinExistence type="predicted"/>
<sequence>MTETPGTNPGGYDDPNAPAPSNQPPPPGSTPGYQPPPAPGSQPPPPAYQAPAPPGSTPSYQPPPAPSYQPPPPAYQAPPPPSYQPPAPAYQAPPAPSYQPPGADPSAAGQWDQPAPASSFGQQVGFDPANLQNFDPKTVNQLDWGIIAAGVLTMLFSFFGYYKYSFSGLGISESKTFSAWHGFFGWFAALVAFAAAVVLAAHLIAKLTLPFPVRLVVLGGFALALLCAILALFVVPGPSGFSTLGFSYNKGHGISYWISLLLLIAGTVLSYLRFTQTGGKLPTRA</sequence>
<reference evidence="3" key="2">
    <citation type="submission" date="2022-05" db="EMBL/GenBank/DDBJ databases">
        <authorList>
            <person name="Kim J.-S."/>
            <person name="Lee K."/>
            <person name="Suh M."/>
            <person name="Eom M."/>
            <person name="Kim J.-S."/>
            <person name="Kim D.-S."/>
            <person name="Ko S.-H."/>
            <person name="Shin Y."/>
            <person name="Lee J.-S."/>
        </authorList>
    </citation>
    <scope>NUCLEOTIDE SEQUENCE</scope>
    <source>
        <strain evidence="3">N237</strain>
    </source>
</reference>
<dbReference type="RefSeq" id="WP_249770783.1">
    <property type="nucleotide sequence ID" value="NZ_CP097332.1"/>
</dbReference>
<feature type="transmembrane region" description="Helical" evidence="2">
    <location>
        <begin position="215"/>
        <end position="234"/>
    </location>
</feature>
<dbReference type="Proteomes" id="UP001056336">
    <property type="component" value="Chromosome"/>
</dbReference>
<evidence type="ECO:0000256" key="1">
    <source>
        <dbReference type="SAM" id="MobiDB-lite"/>
    </source>
</evidence>
<evidence type="ECO:0000256" key="2">
    <source>
        <dbReference type="SAM" id="Phobius"/>
    </source>
</evidence>
<keyword evidence="2" id="KW-0812">Transmembrane</keyword>
<feature type="transmembrane region" description="Helical" evidence="2">
    <location>
        <begin position="254"/>
        <end position="274"/>
    </location>
</feature>
<gene>
    <name evidence="3" type="ORF">M6D93_16310</name>
</gene>
<evidence type="ECO:0000313" key="3">
    <source>
        <dbReference type="EMBL" id="UQX87851.1"/>
    </source>
</evidence>
<feature type="transmembrane region" description="Helical" evidence="2">
    <location>
        <begin position="142"/>
        <end position="162"/>
    </location>
</feature>
<dbReference type="PRINTS" id="PR01217">
    <property type="entry name" value="PRICHEXTENSN"/>
</dbReference>
<keyword evidence="4" id="KW-1185">Reference proteome</keyword>
<dbReference type="EMBL" id="CP097332">
    <property type="protein sequence ID" value="UQX87851.1"/>
    <property type="molecule type" value="Genomic_DNA"/>
</dbReference>
<keyword evidence="2" id="KW-0472">Membrane</keyword>
<evidence type="ECO:0000313" key="4">
    <source>
        <dbReference type="Proteomes" id="UP001056336"/>
    </source>
</evidence>
<accession>A0ABY4QW09</accession>
<protein>
    <submittedName>
        <fullName evidence="3">Uncharacterized protein</fullName>
    </submittedName>
</protein>
<feature type="region of interest" description="Disordered" evidence="1">
    <location>
        <begin position="1"/>
        <end position="122"/>
    </location>
</feature>
<reference evidence="3" key="1">
    <citation type="journal article" date="2018" name="Int. J. Syst. Evol. Microbiol.">
        <title>Jatrophihabitans telluris sp. nov., isolated from sediment soil of lava forest wetlands and the emended description of the genus Jatrophihabitans.</title>
        <authorList>
            <person name="Lee K.C."/>
            <person name="Suh M.K."/>
            <person name="Eom M.K."/>
            <person name="Kim K.K."/>
            <person name="Kim J.S."/>
            <person name="Kim D.S."/>
            <person name="Ko S.H."/>
            <person name="Shin Y.K."/>
            <person name="Lee J.S."/>
        </authorList>
    </citation>
    <scope>NUCLEOTIDE SEQUENCE</scope>
    <source>
        <strain evidence="3">N237</strain>
    </source>
</reference>
<feature type="compositionally biased region" description="Pro residues" evidence="1">
    <location>
        <begin position="17"/>
        <end position="103"/>
    </location>
</feature>
<keyword evidence="2" id="KW-1133">Transmembrane helix</keyword>
<organism evidence="3 4">
    <name type="scientific">Jatrophihabitans telluris</name>
    <dbReference type="NCBI Taxonomy" id="2038343"/>
    <lineage>
        <taxon>Bacteria</taxon>
        <taxon>Bacillati</taxon>
        <taxon>Actinomycetota</taxon>
        <taxon>Actinomycetes</taxon>
        <taxon>Jatrophihabitantales</taxon>
        <taxon>Jatrophihabitantaceae</taxon>
        <taxon>Jatrophihabitans</taxon>
    </lineage>
</organism>
<name>A0ABY4QW09_9ACTN</name>